<dbReference type="PANTHER" id="PTHR21261:SF2">
    <property type="entry name" value="GH04238P-RELATED"/>
    <property type="match status" value="1"/>
</dbReference>
<dbReference type="InterPro" id="IPR007110">
    <property type="entry name" value="Ig-like_dom"/>
</dbReference>
<reference evidence="3" key="1">
    <citation type="submission" date="2020-05" db="UniProtKB">
        <authorList>
            <consortium name="EnsemblMetazoa"/>
        </authorList>
    </citation>
    <scope>IDENTIFICATION</scope>
    <source>
        <strain evidence="3">FUMOZ</strain>
    </source>
</reference>
<feature type="signal peptide" evidence="1">
    <location>
        <begin position="1"/>
        <end position="24"/>
    </location>
</feature>
<accession>A0A182R2Y1</accession>
<evidence type="ECO:0000313" key="3">
    <source>
        <dbReference type="EnsemblMetazoa" id="AFUN000522-PA"/>
    </source>
</evidence>
<dbReference type="EnsemblMetazoa" id="AFUN000522-RA">
    <property type="protein sequence ID" value="AFUN000522-PA"/>
    <property type="gene ID" value="AFUN000522"/>
</dbReference>
<protein>
    <submittedName>
        <fullName evidence="3">Ig-like domain-containing protein</fullName>
    </submittedName>
</protein>
<name>A0A182R2Y1_ANOFN</name>
<dbReference type="SUPFAM" id="SSF48726">
    <property type="entry name" value="Immunoglobulin"/>
    <property type="match status" value="1"/>
</dbReference>
<dbReference type="VEuPathDB" id="VectorBase:AFUN2_000919"/>
<keyword evidence="1" id="KW-0732">Signal</keyword>
<organism evidence="3">
    <name type="scientific">Anopheles funestus</name>
    <name type="common">African malaria mosquito</name>
    <dbReference type="NCBI Taxonomy" id="62324"/>
    <lineage>
        <taxon>Eukaryota</taxon>
        <taxon>Metazoa</taxon>
        <taxon>Ecdysozoa</taxon>
        <taxon>Arthropoda</taxon>
        <taxon>Hexapoda</taxon>
        <taxon>Insecta</taxon>
        <taxon>Pterygota</taxon>
        <taxon>Neoptera</taxon>
        <taxon>Endopterygota</taxon>
        <taxon>Diptera</taxon>
        <taxon>Nematocera</taxon>
        <taxon>Culicoidea</taxon>
        <taxon>Culicidae</taxon>
        <taxon>Anophelinae</taxon>
        <taxon>Anopheles</taxon>
    </lineage>
</organism>
<dbReference type="InterPro" id="IPR013783">
    <property type="entry name" value="Ig-like_fold"/>
</dbReference>
<evidence type="ECO:0000256" key="1">
    <source>
        <dbReference type="SAM" id="SignalP"/>
    </source>
</evidence>
<sequence>MDKQRRLIFKTGLILLFLLQVITALQITKVRVPSSYSISRNESESKPLILGCDYDIEDDVSKGFVLKWKHNDLQFYQWIPSRNPIVFSSFKGHIDVDYYESDDRLHKHSVLKFINPMANYTGNYTCQVSTFDELVSSTAHLQIIVPETDFSLGFQRETNGSTVVFCNVGEIYPLPDVALRIDDEKVSDAVAFEQMQEYTGYYNVSVQYILPNPDKNLQLQCDVTIPATDYSLHSSMPYQGAAFRVNAATLQVFLCTAITVTLARMMTMF</sequence>
<dbReference type="InterPro" id="IPR036179">
    <property type="entry name" value="Ig-like_dom_sf"/>
</dbReference>
<dbReference type="STRING" id="62324.A0A182R2Y1"/>
<dbReference type="PROSITE" id="PS50835">
    <property type="entry name" value="IG_LIKE"/>
    <property type="match status" value="1"/>
</dbReference>
<evidence type="ECO:0000259" key="2">
    <source>
        <dbReference type="PROSITE" id="PS50835"/>
    </source>
</evidence>
<proteinExistence type="predicted"/>
<feature type="chain" id="PRO_5021276702" evidence="1">
    <location>
        <begin position="25"/>
        <end position="269"/>
    </location>
</feature>
<dbReference type="Gene3D" id="2.60.40.10">
    <property type="entry name" value="Immunoglobulins"/>
    <property type="match status" value="1"/>
</dbReference>
<feature type="domain" description="Ig-like" evidence="2">
    <location>
        <begin position="33"/>
        <end position="142"/>
    </location>
</feature>
<dbReference type="AlphaFoldDB" id="A0A182R2Y1"/>
<dbReference type="VEuPathDB" id="VectorBase:AFUN000522"/>
<dbReference type="PANTHER" id="PTHR21261">
    <property type="entry name" value="BEAT PROTEIN"/>
    <property type="match status" value="1"/>
</dbReference>